<accession>A0A8J4F354</accession>
<feature type="non-terminal residue" evidence="1">
    <location>
        <position position="1"/>
    </location>
</feature>
<evidence type="ECO:0000313" key="1">
    <source>
        <dbReference type="EMBL" id="GIL59116.1"/>
    </source>
</evidence>
<evidence type="ECO:0000313" key="2">
    <source>
        <dbReference type="Proteomes" id="UP000747399"/>
    </source>
</evidence>
<keyword evidence="2" id="KW-1185">Reference proteome</keyword>
<comment type="caution">
    <text evidence="1">The sequence shown here is derived from an EMBL/GenBank/DDBJ whole genome shotgun (WGS) entry which is preliminary data.</text>
</comment>
<organism evidence="1 2">
    <name type="scientific">Volvox africanus</name>
    <dbReference type="NCBI Taxonomy" id="51714"/>
    <lineage>
        <taxon>Eukaryota</taxon>
        <taxon>Viridiplantae</taxon>
        <taxon>Chlorophyta</taxon>
        <taxon>core chlorophytes</taxon>
        <taxon>Chlorophyceae</taxon>
        <taxon>CS clade</taxon>
        <taxon>Chlamydomonadales</taxon>
        <taxon>Volvocaceae</taxon>
        <taxon>Volvox</taxon>
    </lineage>
</organism>
<protein>
    <submittedName>
        <fullName evidence="1">Uncharacterized protein</fullName>
    </submittedName>
</protein>
<dbReference type="EMBL" id="BNCO01000033">
    <property type="protein sequence ID" value="GIL59116.1"/>
    <property type="molecule type" value="Genomic_DNA"/>
</dbReference>
<name>A0A8J4F354_9CHLO</name>
<reference evidence="1" key="1">
    <citation type="journal article" date="2021" name="Proc. Natl. Acad. Sci. U.S.A.">
        <title>Three genomes in the algal genus Volvox reveal the fate of a haploid sex-determining region after a transition to homothallism.</title>
        <authorList>
            <person name="Yamamoto K."/>
            <person name="Hamaji T."/>
            <person name="Kawai-Toyooka H."/>
            <person name="Matsuzaki R."/>
            <person name="Takahashi F."/>
            <person name="Nishimura Y."/>
            <person name="Kawachi M."/>
            <person name="Noguchi H."/>
            <person name="Minakuchi Y."/>
            <person name="Umen J.G."/>
            <person name="Toyoda A."/>
            <person name="Nozaki H."/>
        </authorList>
    </citation>
    <scope>NUCLEOTIDE SEQUENCE</scope>
    <source>
        <strain evidence="1">NIES-3780</strain>
    </source>
</reference>
<dbReference type="AlphaFoldDB" id="A0A8J4F354"/>
<proteinExistence type="predicted"/>
<sequence length="118" mass="12405">PYLIRPRIYPSFDPQQTDFSISMSSSVCICSSAGVSMACMIASASPTATSAAWNAPLRRPSTPCPSDASRSCSITPRSTSINPSLAPLRFWAEVLDCCVCCLCSSPSPSSFAALVPCC</sequence>
<gene>
    <name evidence="1" type="ORF">Vafri_14054</name>
</gene>
<dbReference type="Proteomes" id="UP000747399">
    <property type="component" value="Unassembled WGS sequence"/>
</dbReference>